<dbReference type="RefSeq" id="WP_159368324.1">
    <property type="nucleotide sequence ID" value="NZ_CP047222.1"/>
</dbReference>
<reference evidence="1 2" key="1">
    <citation type="submission" date="2019-12" db="EMBL/GenBank/DDBJ databases">
        <title>Functional and genomic insights into the Sphingobium yanoikuyae YC-JY1, a bacterium efficiently degrading bisphenol A.</title>
        <authorList>
            <person name="Jia Y."/>
            <person name="Li X."/>
            <person name="Wang J."/>
            <person name="Eltoukhy A."/>
            <person name="Lamraoui I."/>
            <person name="Yan Y."/>
        </authorList>
    </citation>
    <scope>NUCLEOTIDE SEQUENCE [LARGE SCALE GENOMIC DNA]</scope>
    <source>
        <strain evidence="1 2">YC-JY1</strain>
        <plasmid evidence="1 2">unnamed4</plasmid>
    </source>
</reference>
<dbReference type="Proteomes" id="UP000464086">
    <property type="component" value="Plasmid unnamed4"/>
</dbReference>
<proteinExistence type="predicted"/>
<accession>A0A6P1GRE9</accession>
<dbReference type="EMBL" id="CP047222">
    <property type="protein sequence ID" value="QHD70853.1"/>
    <property type="molecule type" value="Genomic_DNA"/>
</dbReference>
<dbReference type="AlphaFoldDB" id="A0A6P1GRE9"/>
<keyword evidence="1" id="KW-0614">Plasmid</keyword>
<geneLocation type="plasmid" evidence="1">
    <name>unnamed4</name>
</geneLocation>
<evidence type="ECO:0000313" key="1">
    <source>
        <dbReference type="EMBL" id="QHD70853.1"/>
    </source>
</evidence>
<organism evidence="1 2">
    <name type="scientific">Sphingobium yanoikuyae</name>
    <name type="common">Sphingomonas yanoikuyae</name>
    <dbReference type="NCBI Taxonomy" id="13690"/>
    <lineage>
        <taxon>Bacteria</taxon>
        <taxon>Pseudomonadati</taxon>
        <taxon>Pseudomonadota</taxon>
        <taxon>Alphaproteobacteria</taxon>
        <taxon>Sphingomonadales</taxon>
        <taxon>Sphingomonadaceae</taxon>
        <taxon>Sphingobium</taxon>
    </lineage>
</organism>
<sequence>MSDDELLSALLDQIGTLAEGVQAVMENQQALSAKLDEQAASLAAIGVAVGLTYLASGADTPLPVEVLEDRAFARFLANYPIDGPPIAGKAVMEAHLAQLDQVDPSRLAAGFRDLERQANLSVIERIRNKQIERIARERYGDLEAIEKGRAVAGTPTRENDR</sequence>
<gene>
    <name evidence="1" type="ORF">GS397_27520</name>
</gene>
<evidence type="ECO:0000313" key="2">
    <source>
        <dbReference type="Proteomes" id="UP000464086"/>
    </source>
</evidence>
<protein>
    <submittedName>
        <fullName evidence="1">Uncharacterized protein</fullName>
    </submittedName>
</protein>
<name>A0A6P1GRE9_SPHYA</name>